<dbReference type="OrthoDB" id="4501419at2759"/>
<dbReference type="Proteomes" id="UP000664534">
    <property type="component" value="Unassembled WGS sequence"/>
</dbReference>
<reference evidence="1" key="1">
    <citation type="submission" date="2021-03" db="EMBL/GenBank/DDBJ databases">
        <authorList>
            <person name="Tagirdzhanova G."/>
        </authorList>
    </citation>
    <scope>NUCLEOTIDE SEQUENCE</scope>
</reference>
<comment type="caution">
    <text evidence="1">The sequence shown here is derived from an EMBL/GenBank/DDBJ whole genome shotgun (WGS) entry which is preliminary data.</text>
</comment>
<keyword evidence="2" id="KW-1185">Reference proteome</keyword>
<sequence>MDRPFLLLNASTFNTRYVGSLLAQGAMKSKGGIALPPEIWLQIFEFLKIPVKKSEYHLARVLTATPRGGSTTLSCEVELSALTFPLAHLDNGQEVQAIERYLAAPGQQHDLSFLEKMEACSRPSPTSKFFSITVTDSDDILLPHCLFHEVTVPDVIAHLQNVICMVCQGRDSHTICPGCTGGIAQKFDAFMGCGVDLACPLCLGLSFMQRDKELLEAYYWDPMPEEEETARSHRFERRLNELGY</sequence>
<proteinExistence type="predicted"/>
<dbReference type="EMBL" id="CAJPDT010000012">
    <property type="protein sequence ID" value="CAF9913978.1"/>
    <property type="molecule type" value="Genomic_DNA"/>
</dbReference>
<organism evidence="1 2">
    <name type="scientific">Imshaugia aleurites</name>
    <dbReference type="NCBI Taxonomy" id="172621"/>
    <lineage>
        <taxon>Eukaryota</taxon>
        <taxon>Fungi</taxon>
        <taxon>Dikarya</taxon>
        <taxon>Ascomycota</taxon>
        <taxon>Pezizomycotina</taxon>
        <taxon>Lecanoromycetes</taxon>
        <taxon>OSLEUM clade</taxon>
        <taxon>Lecanoromycetidae</taxon>
        <taxon>Lecanorales</taxon>
        <taxon>Lecanorineae</taxon>
        <taxon>Parmeliaceae</taxon>
        <taxon>Imshaugia</taxon>
    </lineage>
</organism>
<protein>
    <submittedName>
        <fullName evidence="1">Uncharacterized protein</fullName>
    </submittedName>
</protein>
<evidence type="ECO:0000313" key="1">
    <source>
        <dbReference type="EMBL" id="CAF9913978.1"/>
    </source>
</evidence>
<dbReference type="AlphaFoldDB" id="A0A8H3F1C9"/>
<gene>
    <name evidence="1" type="ORF">IMSHALPRED_001495</name>
</gene>
<name>A0A8H3F1C9_9LECA</name>
<accession>A0A8H3F1C9</accession>
<evidence type="ECO:0000313" key="2">
    <source>
        <dbReference type="Proteomes" id="UP000664534"/>
    </source>
</evidence>